<proteinExistence type="inferred from homology"/>
<evidence type="ECO:0000256" key="1">
    <source>
        <dbReference type="ARBA" id="ARBA00006149"/>
    </source>
</evidence>
<keyword evidence="2 6" id="KW-0489">Methyltransferase</keyword>
<dbReference type="CDD" id="cd02440">
    <property type="entry name" value="AdoMet_MTases"/>
    <property type="match status" value="1"/>
</dbReference>
<evidence type="ECO:0000313" key="6">
    <source>
        <dbReference type="EMBL" id="GAA4559078.1"/>
    </source>
</evidence>
<keyword evidence="4" id="KW-0949">S-adenosyl-L-methionine</keyword>
<dbReference type="PANTHER" id="PTHR45875">
    <property type="entry name" value="METHYLTRANSFERASE N6AMT1"/>
    <property type="match status" value="1"/>
</dbReference>
<comment type="caution">
    <text evidence="6">The sequence shown here is derived from an EMBL/GenBank/DDBJ whole genome shotgun (WGS) entry which is preliminary data.</text>
</comment>
<dbReference type="EMBL" id="BAABGT010000117">
    <property type="protein sequence ID" value="GAA4559078.1"/>
    <property type="molecule type" value="Genomic_DNA"/>
</dbReference>
<dbReference type="SUPFAM" id="SSF53335">
    <property type="entry name" value="S-adenosyl-L-methionine-dependent methyltransferases"/>
    <property type="match status" value="1"/>
</dbReference>
<dbReference type="InterPro" id="IPR002052">
    <property type="entry name" value="DNA_methylase_N6_adenine_CS"/>
</dbReference>
<feature type="domain" description="Methyltransferase small" evidence="5">
    <location>
        <begin position="15"/>
        <end position="104"/>
    </location>
</feature>
<name>A0ABP8S400_9PSEU</name>
<keyword evidence="7" id="KW-1185">Reference proteome</keyword>
<dbReference type="PANTHER" id="PTHR45875:SF1">
    <property type="entry name" value="METHYLTRANSFERASE N6AMT1"/>
    <property type="match status" value="1"/>
</dbReference>
<protein>
    <submittedName>
        <fullName evidence="6">Methyltransferase</fullName>
    </submittedName>
</protein>
<dbReference type="Proteomes" id="UP001501598">
    <property type="component" value="Unassembled WGS sequence"/>
</dbReference>
<dbReference type="InterPro" id="IPR029063">
    <property type="entry name" value="SAM-dependent_MTases_sf"/>
</dbReference>
<dbReference type="GO" id="GO:0032259">
    <property type="term" value="P:methylation"/>
    <property type="evidence" value="ECO:0007669"/>
    <property type="project" value="UniProtKB-KW"/>
</dbReference>
<organism evidence="6 7">
    <name type="scientific">Pseudonocardia xishanensis</name>
    <dbReference type="NCBI Taxonomy" id="630995"/>
    <lineage>
        <taxon>Bacteria</taxon>
        <taxon>Bacillati</taxon>
        <taxon>Actinomycetota</taxon>
        <taxon>Actinomycetes</taxon>
        <taxon>Pseudonocardiales</taxon>
        <taxon>Pseudonocardiaceae</taxon>
        <taxon>Pseudonocardia</taxon>
    </lineage>
</organism>
<evidence type="ECO:0000313" key="7">
    <source>
        <dbReference type="Proteomes" id="UP001501598"/>
    </source>
</evidence>
<dbReference type="PROSITE" id="PS00092">
    <property type="entry name" value="N6_MTASE"/>
    <property type="match status" value="1"/>
</dbReference>
<accession>A0ABP8S400</accession>
<sequence>MILFCPPGVYRAQSDTAVLADQVGRRAADRAVLDLGTGSGALTLAAWRAGAASVTGVDLSRRSVLATRLNCRLHGAEVRIHRGDLFGPVRGRRFGLIVANPPYVPSETSVLPRHTAGRCWDAGPDGRAVLDRICADAADHLTPDGRVLLVHSAVCGPEETVDRFAAAGLAAEVVERAHIPFGPVMRSRATLLERRGLIEPGDRLEELVVVEARRV</sequence>
<comment type="similarity">
    <text evidence="1">Belongs to the eukaryotic/archaeal PrmC-related family.</text>
</comment>
<dbReference type="NCBIfam" id="TIGR00537">
    <property type="entry name" value="hemK_rel_arch"/>
    <property type="match status" value="1"/>
</dbReference>
<dbReference type="InterPro" id="IPR052190">
    <property type="entry name" value="Euk-Arch_PrmC-MTase"/>
</dbReference>
<dbReference type="GO" id="GO:0008168">
    <property type="term" value="F:methyltransferase activity"/>
    <property type="evidence" value="ECO:0007669"/>
    <property type="project" value="UniProtKB-KW"/>
</dbReference>
<dbReference type="Pfam" id="PF05175">
    <property type="entry name" value="MTS"/>
    <property type="match status" value="1"/>
</dbReference>
<dbReference type="Gene3D" id="3.40.50.150">
    <property type="entry name" value="Vaccinia Virus protein VP39"/>
    <property type="match status" value="1"/>
</dbReference>
<evidence type="ECO:0000256" key="3">
    <source>
        <dbReference type="ARBA" id="ARBA00022679"/>
    </source>
</evidence>
<gene>
    <name evidence="6" type="ORF">GCM10023175_66380</name>
</gene>
<evidence type="ECO:0000259" key="5">
    <source>
        <dbReference type="Pfam" id="PF05175"/>
    </source>
</evidence>
<evidence type="ECO:0000256" key="4">
    <source>
        <dbReference type="ARBA" id="ARBA00022691"/>
    </source>
</evidence>
<dbReference type="InterPro" id="IPR004557">
    <property type="entry name" value="PrmC-related"/>
</dbReference>
<dbReference type="InterPro" id="IPR007848">
    <property type="entry name" value="Small_mtfrase_dom"/>
</dbReference>
<evidence type="ECO:0000256" key="2">
    <source>
        <dbReference type="ARBA" id="ARBA00022603"/>
    </source>
</evidence>
<dbReference type="RefSeq" id="WP_345427119.1">
    <property type="nucleotide sequence ID" value="NZ_BAABGT010000117.1"/>
</dbReference>
<reference evidence="7" key="1">
    <citation type="journal article" date="2019" name="Int. J. Syst. Evol. Microbiol.">
        <title>The Global Catalogue of Microorganisms (GCM) 10K type strain sequencing project: providing services to taxonomists for standard genome sequencing and annotation.</title>
        <authorList>
            <consortium name="The Broad Institute Genomics Platform"/>
            <consortium name="The Broad Institute Genome Sequencing Center for Infectious Disease"/>
            <person name="Wu L."/>
            <person name="Ma J."/>
        </authorList>
    </citation>
    <scope>NUCLEOTIDE SEQUENCE [LARGE SCALE GENOMIC DNA]</scope>
    <source>
        <strain evidence="7">JCM 17906</strain>
    </source>
</reference>
<keyword evidence="3" id="KW-0808">Transferase</keyword>